<dbReference type="Pfam" id="PF10988">
    <property type="entry name" value="DUF2807"/>
    <property type="match status" value="1"/>
</dbReference>
<feature type="domain" description="Putative auto-transporter adhesin head GIN" evidence="2">
    <location>
        <begin position="30"/>
        <end position="217"/>
    </location>
</feature>
<name>A0A9X2HGJ8_9SPHN</name>
<keyword evidence="1" id="KW-0732">Signal</keyword>
<feature type="signal peptide" evidence="1">
    <location>
        <begin position="1"/>
        <end position="22"/>
    </location>
</feature>
<reference evidence="3" key="1">
    <citation type="submission" date="2022-05" db="EMBL/GenBank/DDBJ databases">
        <title>Sphingomonas sp. strain MG17 Genome sequencing and assembly.</title>
        <authorList>
            <person name="Kim I."/>
        </authorList>
    </citation>
    <scope>NUCLEOTIDE SEQUENCE</scope>
    <source>
        <strain evidence="3">MG17</strain>
    </source>
</reference>
<gene>
    <name evidence="3" type="ORF">M9978_08090</name>
</gene>
<evidence type="ECO:0000313" key="3">
    <source>
        <dbReference type="EMBL" id="MCP3730388.1"/>
    </source>
</evidence>
<evidence type="ECO:0000256" key="1">
    <source>
        <dbReference type="SAM" id="SignalP"/>
    </source>
</evidence>
<keyword evidence="4" id="KW-1185">Reference proteome</keyword>
<evidence type="ECO:0000259" key="2">
    <source>
        <dbReference type="Pfam" id="PF10988"/>
    </source>
</evidence>
<feature type="chain" id="PRO_5040773875" evidence="1">
    <location>
        <begin position="23"/>
        <end position="236"/>
    </location>
</feature>
<dbReference type="AlphaFoldDB" id="A0A9X2HGJ8"/>
<dbReference type="Proteomes" id="UP001139451">
    <property type="component" value="Unassembled WGS sequence"/>
</dbReference>
<dbReference type="EMBL" id="JAMLDX010000005">
    <property type="protein sequence ID" value="MCP3730388.1"/>
    <property type="molecule type" value="Genomic_DNA"/>
</dbReference>
<protein>
    <submittedName>
        <fullName evidence="3">DUF2807 domain-containing protein</fullName>
    </submittedName>
</protein>
<dbReference type="InterPro" id="IPR021255">
    <property type="entry name" value="DUF2807"/>
</dbReference>
<proteinExistence type="predicted"/>
<accession>A0A9X2HGJ8</accession>
<sequence>MQFRLILIPLALIAAGAAPAPAERRFMLTDFDRVRLSGPFIVEVKTGGPPGATVSGDGRAAERVNLRVDGGMLVIAASTQGWDGWRDDRESQLVIRVSGRQLRGARVNGGGKLTIDRVSGQRVELGLAGSGQLDIGSVTADQMIASLTGTGVINLKGGKVRTARFISQGAGAIDAAGTSIADLNVQSQSAGDSRFTASLTAAVAALGTGAVRVEGNAVCRLSGPGPMSCAGKTAER</sequence>
<organism evidence="3 4">
    <name type="scientific">Sphingomonas tagetis</name>
    <dbReference type="NCBI Taxonomy" id="2949092"/>
    <lineage>
        <taxon>Bacteria</taxon>
        <taxon>Pseudomonadati</taxon>
        <taxon>Pseudomonadota</taxon>
        <taxon>Alphaproteobacteria</taxon>
        <taxon>Sphingomonadales</taxon>
        <taxon>Sphingomonadaceae</taxon>
        <taxon>Sphingomonas</taxon>
    </lineage>
</organism>
<comment type="caution">
    <text evidence="3">The sequence shown here is derived from an EMBL/GenBank/DDBJ whole genome shotgun (WGS) entry which is preliminary data.</text>
</comment>
<dbReference type="Gene3D" id="2.160.20.120">
    <property type="match status" value="1"/>
</dbReference>
<evidence type="ECO:0000313" key="4">
    <source>
        <dbReference type="Proteomes" id="UP001139451"/>
    </source>
</evidence>
<dbReference type="RefSeq" id="WP_254292520.1">
    <property type="nucleotide sequence ID" value="NZ_JAMLDX010000005.1"/>
</dbReference>